<protein>
    <submittedName>
        <fullName evidence="8">Type II secretion system F family protein</fullName>
    </submittedName>
</protein>
<reference evidence="8" key="1">
    <citation type="submission" date="2024-05" db="EMBL/GenBank/DDBJ databases">
        <title>30 novel species of actinomycetes from the DSMZ collection.</title>
        <authorList>
            <person name="Nouioui I."/>
        </authorList>
    </citation>
    <scope>NUCLEOTIDE SEQUENCE</scope>
    <source>
        <strain evidence="8">DSM 41529</strain>
    </source>
</reference>
<proteinExistence type="predicted"/>
<dbReference type="EMBL" id="JAVRFD010000015">
    <property type="protein sequence ID" value="MDT0546593.1"/>
    <property type="molecule type" value="Genomic_DNA"/>
</dbReference>
<keyword evidence="9" id="KW-1185">Reference proteome</keyword>
<dbReference type="InterPro" id="IPR018076">
    <property type="entry name" value="T2SS_GspF_dom"/>
</dbReference>
<dbReference type="PANTHER" id="PTHR35007:SF4">
    <property type="entry name" value="CONSERVED TRANSMEMBRANE PROTEIN-RELATED"/>
    <property type="match status" value="1"/>
</dbReference>
<sequence length="309" mass="31721">MSGGGAPPETTLPLYAAVLCAGAAAWLISGRDQDLRRARLLFAGSGAVGPARQAPRRRLAETVAGLRERWRTACGGRMGRELLCLPAGCVLALAGASVLPLLAGAAAVPVVGRWRRARTHDRERERRAAAVIELCGAVAGELRAGRQPVEALLAAPPGPIGEHWGLVSAAARFGGDVPEALRRAARAPGAEGLTGVAACWQVAVDEGAGLAAGLDRVAAALRAERDHRQHLRAKLAGPRATAVLLVLLPVFGLGMGAALGADPLHVLLHTPAGLACLLVGGLLEWAGFAWTARVIRTAADQGGRRGHGG</sequence>
<dbReference type="PANTHER" id="PTHR35007">
    <property type="entry name" value="INTEGRAL MEMBRANE PROTEIN-RELATED"/>
    <property type="match status" value="1"/>
</dbReference>
<keyword evidence="4 6" id="KW-1133">Transmembrane helix</keyword>
<comment type="subcellular location">
    <subcellularLocation>
        <location evidence="1">Cell membrane</location>
        <topology evidence="1">Multi-pass membrane protein</topology>
    </subcellularLocation>
</comment>
<feature type="transmembrane region" description="Helical" evidence="6">
    <location>
        <begin position="272"/>
        <end position="295"/>
    </location>
</feature>
<evidence type="ECO:0000256" key="3">
    <source>
        <dbReference type="ARBA" id="ARBA00022692"/>
    </source>
</evidence>
<keyword evidence="2" id="KW-1003">Cell membrane</keyword>
<dbReference type="Pfam" id="PF00482">
    <property type="entry name" value="T2SSF"/>
    <property type="match status" value="1"/>
</dbReference>
<feature type="transmembrane region" description="Helical" evidence="6">
    <location>
        <begin position="240"/>
        <end position="260"/>
    </location>
</feature>
<accession>A0ABU2XKZ6</accession>
<evidence type="ECO:0000256" key="5">
    <source>
        <dbReference type="ARBA" id="ARBA00023136"/>
    </source>
</evidence>
<feature type="transmembrane region" description="Helical" evidence="6">
    <location>
        <begin position="12"/>
        <end position="29"/>
    </location>
</feature>
<evidence type="ECO:0000256" key="6">
    <source>
        <dbReference type="SAM" id="Phobius"/>
    </source>
</evidence>
<evidence type="ECO:0000313" key="8">
    <source>
        <dbReference type="EMBL" id="MDT0546593.1"/>
    </source>
</evidence>
<evidence type="ECO:0000256" key="1">
    <source>
        <dbReference type="ARBA" id="ARBA00004651"/>
    </source>
</evidence>
<gene>
    <name evidence="8" type="ORF">RND15_28365</name>
</gene>
<name>A0ABU2XKZ6_9ACTN</name>
<dbReference type="Proteomes" id="UP001180754">
    <property type="component" value="Unassembled WGS sequence"/>
</dbReference>
<organism evidence="8 9">
    <name type="scientific">Streptomyces lonegramiae</name>
    <dbReference type="NCBI Taxonomy" id="3075524"/>
    <lineage>
        <taxon>Bacteria</taxon>
        <taxon>Bacillati</taxon>
        <taxon>Actinomycetota</taxon>
        <taxon>Actinomycetes</taxon>
        <taxon>Kitasatosporales</taxon>
        <taxon>Streptomycetaceae</taxon>
        <taxon>Streptomyces</taxon>
    </lineage>
</organism>
<feature type="domain" description="Type II secretion system protein GspF" evidence="7">
    <location>
        <begin position="138"/>
        <end position="255"/>
    </location>
</feature>
<evidence type="ECO:0000259" key="7">
    <source>
        <dbReference type="Pfam" id="PF00482"/>
    </source>
</evidence>
<evidence type="ECO:0000256" key="2">
    <source>
        <dbReference type="ARBA" id="ARBA00022475"/>
    </source>
</evidence>
<dbReference type="RefSeq" id="WP_311727069.1">
    <property type="nucleotide sequence ID" value="NZ_JAVRFD010000015.1"/>
</dbReference>
<evidence type="ECO:0000256" key="4">
    <source>
        <dbReference type="ARBA" id="ARBA00022989"/>
    </source>
</evidence>
<evidence type="ECO:0000313" key="9">
    <source>
        <dbReference type="Proteomes" id="UP001180754"/>
    </source>
</evidence>
<keyword evidence="3 6" id="KW-0812">Transmembrane</keyword>
<comment type="caution">
    <text evidence="8">The sequence shown here is derived from an EMBL/GenBank/DDBJ whole genome shotgun (WGS) entry which is preliminary data.</text>
</comment>
<keyword evidence="5 6" id="KW-0472">Membrane</keyword>